<sequence>MEVEKDLLDAAVDPCLRPIGGAFRAEPDHRGESAVGGHPKAVGGDRLAERAGKAETVQRQDRAAARLNPIDPVRLARIRHWKHAHGIGAEHDLRVEAVHHCGQGGGSGGRGQVVEGRSA</sequence>
<keyword evidence="3" id="KW-1185">Reference proteome</keyword>
<reference evidence="2" key="2">
    <citation type="submission" date="2020-09" db="EMBL/GenBank/DDBJ databases">
        <authorList>
            <person name="Sun Q."/>
            <person name="Zhou Y."/>
        </authorList>
    </citation>
    <scope>NUCLEOTIDE SEQUENCE</scope>
    <source>
        <strain evidence="2">CGMCC 1.15330</strain>
    </source>
</reference>
<organism evidence="2 3">
    <name type="scientific">Sphingomonas metalli</name>
    <dbReference type="NCBI Taxonomy" id="1779358"/>
    <lineage>
        <taxon>Bacteria</taxon>
        <taxon>Pseudomonadati</taxon>
        <taxon>Pseudomonadota</taxon>
        <taxon>Alphaproteobacteria</taxon>
        <taxon>Sphingomonadales</taxon>
        <taxon>Sphingomonadaceae</taxon>
        <taxon>Sphingomonas</taxon>
    </lineage>
</organism>
<evidence type="ECO:0000256" key="1">
    <source>
        <dbReference type="SAM" id="MobiDB-lite"/>
    </source>
</evidence>
<feature type="compositionally biased region" description="Gly residues" evidence="1">
    <location>
        <begin position="102"/>
        <end position="111"/>
    </location>
</feature>
<comment type="caution">
    <text evidence="2">The sequence shown here is derived from an EMBL/GenBank/DDBJ whole genome shotgun (WGS) entry which is preliminary data.</text>
</comment>
<feature type="region of interest" description="Disordered" evidence="1">
    <location>
        <begin position="27"/>
        <end position="61"/>
    </location>
</feature>
<proteinExistence type="predicted"/>
<evidence type="ECO:0000313" key="3">
    <source>
        <dbReference type="Proteomes" id="UP000623067"/>
    </source>
</evidence>
<feature type="compositionally biased region" description="Basic and acidic residues" evidence="1">
    <location>
        <begin position="46"/>
        <end position="61"/>
    </location>
</feature>
<dbReference type="AlphaFoldDB" id="A0A916WPT6"/>
<reference evidence="2" key="1">
    <citation type="journal article" date="2014" name="Int. J. Syst. Evol. Microbiol.">
        <title>Complete genome sequence of Corynebacterium casei LMG S-19264T (=DSM 44701T), isolated from a smear-ripened cheese.</title>
        <authorList>
            <consortium name="US DOE Joint Genome Institute (JGI-PGF)"/>
            <person name="Walter F."/>
            <person name="Albersmeier A."/>
            <person name="Kalinowski J."/>
            <person name="Ruckert C."/>
        </authorList>
    </citation>
    <scope>NUCLEOTIDE SEQUENCE</scope>
    <source>
        <strain evidence="2">CGMCC 1.15330</strain>
    </source>
</reference>
<dbReference type="AntiFam" id="ANF00102">
    <property type="entry name" value="Shadow ORF (opposite aat)"/>
</dbReference>
<dbReference type="Proteomes" id="UP000623067">
    <property type="component" value="Unassembled WGS sequence"/>
</dbReference>
<accession>A0A916WPT6</accession>
<name>A0A916WPT6_9SPHN</name>
<dbReference type="EMBL" id="BMIH01000001">
    <property type="protein sequence ID" value="GGB18325.1"/>
    <property type="molecule type" value="Genomic_DNA"/>
</dbReference>
<protein>
    <submittedName>
        <fullName evidence="2">Uncharacterized protein</fullName>
    </submittedName>
</protein>
<gene>
    <name evidence="2" type="ORF">GCM10011380_04850</name>
</gene>
<evidence type="ECO:0000313" key="2">
    <source>
        <dbReference type="EMBL" id="GGB18325.1"/>
    </source>
</evidence>
<feature type="region of interest" description="Disordered" evidence="1">
    <location>
        <begin position="100"/>
        <end position="119"/>
    </location>
</feature>